<dbReference type="STRING" id="1004156.AYP45_03585"/>
<protein>
    <recommendedName>
        <fullName evidence="3">DUF2281 domain-containing protein</fullName>
    </recommendedName>
</protein>
<gene>
    <name evidence="1" type="ORF">AYP45_03585</name>
</gene>
<dbReference type="AlphaFoldDB" id="A0A1V4AWA2"/>
<dbReference type="Proteomes" id="UP000189681">
    <property type="component" value="Unassembled WGS sequence"/>
</dbReference>
<dbReference type="EMBL" id="AYTS01000034">
    <property type="protein sequence ID" value="OOP57407.1"/>
    <property type="molecule type" value="Genomic_DNA"/>
</dbReference>
<sequence>MKTKTIYEKEILKDIQDLPEPMQEKLAKIIHLLKKEFVQPELKEKSATEEFLSVCGTWEDDRSVEEQLKVIYSSRKSSTKMEHVF</sequence>
<name>A0A1V4AWA2_9BACT</name>
<evidence type="ECO:0008006" key="3">
    <source>
        <dbReference type="Google" id="ProtNLM"/>
    </source>
</evidence>
<comment type="caution">
    <text evidence="1">The sequence shown here is derived from an EMBL/GenBank/DDBJ whole genome shotgun (WGS) entry which is preliminary data.</text>
</comment>
<proteinExistence type="predicted"/>
<evidence type="ECO:0000313" key="1">
    <source>
        <dbReference type="EMBL" id="OOP57407.1"/>
    </source>
</evidence>
<evidence type="ECO:0000313" key="2">
    <source>
        <dbReference type="Proteomes" id="UP000189681"/>
    </source>
</evidence>
<reference evidence="1 2" key="1">
    <citation type="journal article" date="2017" name="Water Res.">
        <title>Discovery and metagenomic analysis of an anammox bacterial enrichment related to Candidatus "Brocadia caroliniensis" in a full-scale glycerol-fed nitritation-denitritation separate centrate treatment process.</title>
        <authorList>
            <person name="Park H."/>
            <person name="Brotto A.C."/>
            <person name="van Loosdrecht M.C."/>
            <person name="Chandran K."/>
        </authorList>
    </citation>
    <scope>NUCLEOTIDE SEQUENCE [LARGE SCALE GENOMIC DNA]</scope>
    <source>
        <strain evidence="1">26THWARD</strain>
    </source>
</reference>
<accession>A0A1V4AWA2</accession>
<organism evidence="1 2">
    <name type="scientific">Candidatus Brocadia carolinensis</name>
    <dbReference type="NCBI Taxonomy" id="1004156"/>
    <lineage>
        <taxon>Bacteria</taxon>
        <taxon>Pseudomonadati</taxon>
        <taxon>Planctomycetota</taxon>
        <taxon>Candidatus Brocadiia</taxon>
        <taxon>Candidatus Brocadiales</taxon>
        <taxon>Candidatus Brocadiaceae</taxon>
        <taxon>Candidatus Brocadia</taxon>
    </lineage>
</organism>